<keyword evidence="6" id="KW-0479">Metal-binding</keyword>
<evidence type="ECO:0000256" key="4">
    <source>
        <dbReference type="ARBA" id="ARBA00022630"/>
    </source>
</evidence>
<keyword evidence="4" id="KW-0285">Flavoprotein</keyword>
<dbReference type="SUPFAM" id="SSF51905">
    <property type="entry name" value="FAD/NAD(P)-binding domain"/>
    <property type="match status" value="1"/>
</dbReference>
<dbReference type="SUPFAM" id="SSF51395">
    <property type="entry name" value="FMN-linked oxidoreductases"/>
    <property type="match status" value="1"/>
</dbReference>
<reference evidence="13" key="1">
    <citation type="journal article" date="2019" name="Int. J. Syst. Evol. Microbiol.">
        <title>The Global Catalogue of Microorganisms (GCM) 10K type strain sequencing project: providing services to taxonomists for standard genome sequencing and annotation.</title>
        <authorList>
            <consortium name="The Broad Institute Genomics Platform"/>
            <consortium name="The Broad Institute Genome Sequencing Center for Infectious Disease"/>
            <person name="Wu L."/>
            <person name="Ma J."/>
        </authorList>
    </citation>
    <scope>NUCLEOTIDE SEQUENCE [LARGE SCALE GENOMIC DNA]</scope>
    <source>
        <strain evidence="13">CCUG 52478</strain>
    </source>
</reference>
<organism evidence="12 13">
    <name type="scientific">Nocardioides ginsengisoli</name>
    <dbReference type="NCBI Taxonomy" id="363868"/>
    <lineage>
        <taxon>Bacteria</taxon>
        <taxon>Bacillati</taxon>
        <taxon>Actinomycetota</taxon>
        <taxon>Actinomycetes</taxon>
        <taxon>Propionibacteriales</taxon>
        <taxon>Nocardioidaceae</taxon>
        <taxon>Nocardioides</taxon>
    </lineage>
</organism>
<evidence type="ECO:0000256" key="5">
    <source>
        <dbReference type="ARBA" id="ARBA00022643"/>
    </source>
</evidence>
<feature type="domain" description="NADH:flavin oxidoreductase/NADH oxidase N-terminal" evidence="10">
    <location>
        <begin position="12"/>
        <end position="366"/>
    </location>
</feature>
<evidence type="ECO:0000256" key="8">
    <source>
        <dbReference type="ARBA" id="ARBA00023004"/>
    </source>
</evidence>
<keyword evidence="9" id="KW-0411">Iron-sulfur</keyword>
<evidence type="ECO:0000256" key="6">
    <source>
        <dbReference type="ARBA" id="ARBA00022723"/>
    </source>
</evidence>
<dbReference type="InterPro" id="IPR001155">
    <property type="entry name" value="OxRdtase_FMN_N"/>
</dbReference>
<evidence type="ECO:0000256" key="3">
    <source>
        <dbReference type="ARBA" id="ARBA00011048"/>
    </source>
</evidence>
<dbReference type="InterPro" id="IPR023753">
    <property type="entry name" value="FAD/NAD-binding_dom"/>
</dbReference>
<dbReference type="EMBL" id="JBHTLX010000008">
    <property type="protein sequence ID" value="MFD1247422.1"/>
    <property type="molecule type" value="Genomic_DNA"/>
</dbReference>
<dbReference type="InterPro" id="IPR036188">
    <property type="entry name" value="FAD/NAD-bd_sf"/>
</dbReference>
<evidence type="ECO:0000256" key="1">
    <source>
        <dbReference type="ARBA" id="ARBA00001917"/>
    </source>
</evidence>
<comment type="cofactor">
    <cofactor evidence="2">
        <name>[4Fe-4S] cluster</name>
        <dbReference type="ChEBI" id="CHEBI:49883"/>
    </cofactor>
</comment>
<evidence type="ECO:0000256" key="7">
    <source>
        <dbReference type="ARBA" id="ARBA00023002"/>
    </source>
</evidence>
<evidence type="ECO:0000259" key="10">
    <source>
        <dbReference type="Pfam" id="PF00724"/>
    </source>
</evidence>
<keyword evidence="5" id="KW-0288">FMN</keyword>
<evidence type="ECO:0000256" key="9">
    <source>
        <dbReference type="ARBA" id="ARBA00023014"/>
    </source>
</evidence>
<evidence type="ECO:0000259" key="11">
    <source>
        <dbReference type="Pfam" id="PF07992"/>
    </source>
</evidence>
<dbReference type="PANTHER" id="PTHR42917:SF2">
    <property type="entry name" value="2,4-DIENOYL-COA REDUCTASE [(2E)-ENOYL-COA-PRODUCING]"/>
    <property type="match status" value="1"/>
</dbReference>
<dbReference type="Gene3D" id="3.50.50.60">
    <property type="entry name" value="FAD/NAD(P)-binding domain"/>
    <property type="match status" value="1"/>
</dbReference>
<evidence type="ECO:0000313" key="12">
    <source>
        <dbReference type="EMBL" id="MFD1247422.1"/>
    </source>
</evidence>
<accession>A0ABW3VWW5</accession>
<evidence type="ECO:0000313" key="13">
    <source>
        <dbReference type="Proteomes" id="UP001597229"/>
    </source>
</evidence>
<dbReference type="Pfam" id="PF00724">
    <property type="entry name" value="Oxidored_FMN"/>
    <property type="match status" value="1"/>
</dbReference>
<proteinExistence type="inferred from homology"/>
<dbReference type="InterPro" id="IPR051793">
    <property type="entry name" value="NADH:flavin_oxidoreductase"/>
</dbReference>
<dbReference type="PRINTS" id="PR00368">
    <property type="entry name" value="FADPNR"/>
</dbReference>
<dbReference type="CDD" id="cd02803">
    <property type="entry name" value="OYE_like_FMN_family"/>
    <property type="match status" value="1"/>
</dbReference>
<dbReference type="PANTHER" id="PTHR42917">
    <property type="entry name" value="2,4-DIENOYL-COA REDUCTASE"/>
    <property type="match status" value="1"/>
</dbReference>
<dbReference type="Pfam" id="PF07992">
    <property type="entry name" value="Pyr_redox_2"/>
    <property type="match status" value="1"/>
</dbReference>
<keyword evidence="7" id="KW-0560">Oxidoreductase</keyword>
<keyword evidence="8" id="KW-0408">Iron</keyword>
<protein>
    <submittedName>
        <fullName evidence="12">FAD-dependent oxidoreductase</fullName>
    </submittedName>
</protein>
<comment type="cofactor">
    <cofactor evidence="1">
        <name>FMN</name>
        <dbReference type="ChEBI" id="CHEBI:58210"/>
    </cofactor>
</comment>
<gene>
    <name evidence="12" type="ORF">ACFQ3F_06445</name>
</gene>
<dbReference type="Gene3D" id="3.40.50.720">
    <property type="entry name" value="NAD(P)-binding Rossmann-like Domain"/>
    <property type="match status" value="1"/>
</dbReference>
<sequence>MHTSRTATYEHLLSPGTIGPMRLANRVVMPAMDMNLCDEGAIEEQDVAHYAARAAGGTGLVITSAAAVAYPVGATSRKEPGLSDDRFLPGLRALADAVHAAGAKLCVQATHHGKMSKVDTADGRPLFVPSLPVGERDMSALRDNTPTELGAMATAVSEGKTPTFREATEEDIAWLVGKFAAAARRVQQAGADAIEIHCAHGYVLGTFLSRADNRRTDAWGGSLENRARLACDVIRAVRAEVGDSLAILVRVAGKEYGEEGSLTTEEAVTASRLFEAAGADAIHVTGWARNPFRDFTDGPLPNQVGAYADLARAVKDAVSIPVIAVGRVLPALGEELIASGGADFVAMGRQLLADPELVGKLREGRAASVRPCINCYVCVEQNFWDGVPVCAVNPALGNETLLPFPIVATRRHVVVVGGGPGGMEAARVAAERGHRVTLVEKGDRLGGSAWFSQLTTPANGPLLDWLQHEVERLGVDVRLGEAVDADAVAALAPDAVVLATGAHRGLPPVPGADLPHVHTGDTLRGLITGEGGSGSRTLRLLGAAGRMSGLTRDPERIRELTRKVLPIGKDVVVIGGSLVGLELAEFLAERRKNVTVLEHGSQAGLPMAIPRRWTAVRKATEHGVVVHRDAEVVEITASEVHYRVGDELARVAADLVVVASYVEAGAPLADDLRARGLDVHVVGDAGDVGYIQGAIHSAWSVARTL</sequence>
<comment type="caution">
    <text evidence="12">The sequence shown here is derived from an EMBL/GenBank/DDBJ whole genome shotgun (WGS) entry which is preliminary data.</text>
</comment>
<comment type="similarity">
    <text evidence="3">In the N-terminal section; belongs to the NADH:flavin oxidoreductase/NADH oxidase family.</text>
</comment>
<name>A0ABW3VWW5_9ACTN</name>
<evidence type="ECO:0000256" key="2">
    <source>
        <dbReference type="ARBA" id="ARBA00001966"/>
    </source>
</evidence>
<dbReference type="RefSeq" id="WP_379228300.1">
    <property type="nucleotide sequence ID" value="NZ_JBHTLX010000008.1"/>
</dbReference>
<dbReference type="PRINTS" id="PR00411">
    <property type="entry name" value="PNDRDTASEI"/>
</dbReference>
<dbReference type="Gene3D" id="3.20.20.70">
    <property type="entry name" value="Aldolase class I"/>
    <property type="match status" value="1"/>
</dbReference>
<feature type="domain" description="FAD/NAD(P)-binding" evidence="11">
    <location>
        <begin position="412"/>
        <end position="667"/>
    </location>
</feature>
<dbReference type="InterPro" id="IPR013785">
    <property type="entry name" value="Aldolase_TIM"/>
</dbReference>
<dbReference type="Proteomes" id="UP001597229">
    <property type="component" value="Unassembled WGS sequence"/>
</dbReference>
<keyword evidence="13" id="KW-1185">Reference proteome</keyword>